<comment type="caution">
    <text evidence="1">The sequence shown here is derived from an EMBL/GenBank/DDBJ whole genome shotgun (WGS) entry which is preliminary data.</text>
</comment>
<keyword evidence="2" id="KW-1185">Reference proteome</keyword>
<organism evidence="1 2">
    <name type="scientific">Suillus plorans</name>
    <dbReference type="NCBI Taxonomy" id="116603"/>
    <lineage>
        <taxon>Eukaryota</taxon>
        <taxon>Fungi</taxon>
        <taxon>Dikarya</taxon>
        <taxon>Basidiomycota</taxon>
        <taxon>Agaricomycotina</taxon>
        <taxon>Agaricomycetes</taxon>
        <taxon>Agaricomycetidae</taxon>
        <taxon>Boletales</taxon>
        <taxon>Suillineae</taxon>
        <taxon>Suillaceae</taxon>
        <taxon>Suillus</taxon>
    </lineage>
</organism>
<accession>A0A9P7E401</accession>
<dbReference type="RefSeq" id="XP_041167959.1">
    <property type="nucleotide sequence ID" value="XM_041305500.1"/>
</dbReference>
<gene>
    <name evidence="1" type="ORF">HD556DRAFT_1436017</name>
</gene>
<evidence type="ECO:0000313" key="2">
    <source>
        <dbReference type="Proteomes" id="UP000719766"/>
    </source>
</evidence>
<evidence type="ECO:0000313" key="1">
    <source>
        <dbReference type="EMBL" id="KAG1810294.1"/>
    </source>
</evidence>
<dbReference type="GeneID" id="64599264"/>
<reference evidence="1" key="1">
    <citation type="journal article" date="2020" name="New Phytol.">
        <title>Comparative genomics reveals dynamic genome evolution in host specialist ectomycorrhizal fungi.</title>
        <authorList>
            <person name="Lofgren L.A."/>
            <person name="Nguyen N.H."/>
            <person name="Vilgalys R."/>
            <person name="Ruytinx J."/>
            <person name="Liao H.L."/>
            <person name="Branco S."/>
            <person name="Kuo A."/>
            <person name="LaButti K."/>
            <person name="Lipzen A."/>
            <person name="Andreopoulos W."/>
            <person name="Pangilinan J."/>
            <person name="Riley R."/>
            <person name="Hundley H."/>
            <person name="Na H."/>
            <person name="Barry K."/>
            <person name="Grigoriev I.V."/>
            <person name="Stajich J.E."/>
            <person name="Kennedy P.G."/>
        </authorList>
    </citation>
    <scope>NUCLEOTIDE SEQUENCE</scope>
    <source>
        <strain evidence="1">S12</strain>
    </source>
</reference>
<dbReference type="OrthoDB" id="2678560at2759"/>
<proteinExistence type="predicted"/>
<dbReference type="Proteomes" id="UP000719766">
    <property type="component" value="Unassembled WGS sequence"/>
</dbReference>
<protein>
    <submittedName>
        <fullName evidence="1">Uncharacterized protein</fullName>
    </submittedName>
</protein>
<dbReference type="EMBL" id="JABBWE010000001">
    <property type="protein sequence ID" value="KAG1810294.1"/>
    <property type="molecule type" value="Genomic_DNA"/>
</dbReference>
<name>A0A9P7E401_9AGAM</name>
<sequence>MGASQALFLTKWPVIIVAGKTQREYQKDLLELRFKEEEVGELVTVAGIATWAHIQFHNKLKTLVKDAGVENVPILIQPVREALPQALRDLTSAEKVKRLKERKEAEKAENARITRLESQQDPIEVLCLQMQQMSIGANTQNTEVKTPQRTMGNAPVDAAITRRPVRYVTANQGQTNQHPRGQPPMQEEQDTLHTCINELQHHADSNDGQAAYREQLRCWAVKWREGARCTERTPFPLTPGTVQICSGECFGYGTHGHIGPMCPLPENVQLPKNETPQINFIIDEIIDQGKENELLA</sequence>
<dbReference type="AlphaFoldDB" id="A0A9P7E401"/>